<dbReference type="GO" id="GO:0005737">
    <property type="term" value="C:cytoplasm"/>
    <property type="evidence" value="ECO:0007669"/>
    <property type="project" value="UniProtKB-SubCell"/>
</dbReference>
<evidence type="ECO:0000256" key="2">
    <source>
        <dbReference type="ARBA" id="ARBA00022448"/>
    </source>
</evidence>
<dbReference type="Gene3D" id="1.25.10.10">
    <property type="entry name" value="Leucine-rich Repeat Variant"/>
    <property type="match status" value="2"/>
</dbReference>
<accession>A0A1I8F757</accession>
<evidence type="ECO:0000256" key="6">
    <source>
        <dbReference type="SAM" id="MobiDB-lite"/>
    </source>
</evidence>
<evidence type="ECO:0000256" key="1">
    <source>
        <dbReference type="ARBA" id="ARBA00004496"/>
    </source>
</evidence>
<keyword evidence="2" id="KW-0813">Transport</keyword>
<organism evidence="7 8">
    <name type="scientific">Macrostomum lignano</name>
    <dbReference type="NCBI Taxonomy" id="282301"/>
    <lineage>
        <taxon>Eukaryota</taxon>
        <taxon>Metazoa</taxon>
        <taxon>Spiralia</taxon>
        <taxon>Lophotrochozoa</taxon>
        <taxon>Platyhelminthes</taxon>
        <taxon>Rhabditophora</taxon>
        <taxon>Macrostomorpha</taxon>
        <taxon>Macrostomida</taxon>
        <taxon>Macrostomidae</taxon>
        <taxon>Macrostomum</taxon>
    </lineage>
</organism>
<feature type="region of interest" description="Disordered" evidence="6">
    <location>
        <begin position="1"/>
        <end position="38"/>
    </location>
</feature>
<dbReference type="InterPro" id="IPR016024">
    <property type="entry name" value="ARM-type_fold"/>
</dbReference>
<keyword evidence="3" id="KW-0963">Cytoplasm</keyword>
<dbReference type="SUPFAM" id="SSF48371">
    <property type="entry name" value="ARM repeat"/>
    <property type="match status" value="1"/>
</dbReference>
<feature type="compositionally biased region" description="Basic and acidic residues" evidence="6">
    <location>
        <begin position="13"/>
        <end position="27"/>
    </location>
</feature>
<feature type="region of interest" description="Disordered" evidence="6">
    <location>
        <begin position="350"/>
        <end position="384"/>
    </location>
</feature>
<dbReference type="InterPro" id="IPR011989">
    <property type="entry name" value="ARM-like"/>
</dbReference>
<comment type="subcellular location">
    <subcellularLocation>
        <location evidence="1">Cytoplasm</location>
    </subcellularLocation>
</comment>
<feature type="compositionally biased region" description="Acidic residues" evidence="6">
    <location>
        <begin position="1"/>
        <end position="12"/>
    </location>
</feature>
<protein>
    <submittedName>
        <fullName evidence="8">HEAT repeat-containing protein 6</fullName>
    </submittedName>
</protein>
<keyword evidence="7" id="KW-1185">Reference proteome</keyword>
<dbReference type="InterPro" id="IPR040122">
    <property type="entry name" value="Importin_beta"/>
</dbReference>
<name>A0A1I8F757_9PLAT</name>
<evidence type="ECO:0000313" key="8">
    <source>
        <dbReference type="WBParaSite" id="maker-unitig_23235-snap-gene-0.2-mRNA-1"/>
    </source>
</evidence>
<evidence type="ECO:0000256" key="4">
    <source>
        <dbReference type="ARBA" id="ARBA00022737"/>
    </source>
</evidence>
<reference evidence="8" key="1">
    <citation type="submission" date="2016-11" db="UniProtKB">
        <authorList>
            <consortium name="WormBaseParasite"/>
        </authorList>
    </citation>
    <scope>IDENTIFICATION</scope>
</reference>
<proteinExistence type="predicted"/>
<evidence type="ECO:0000313" key="7">
    <source>
        <dbReference type="Proteomes" id="UP000095280"/>
    </source>
</evidence>
<dbReference type="GO" id="GO:0006606">
    <property type="term" value="P:protein import into nucleus"/>
    <property type="evidence" value="ECO:0007669"/>
    <property type="project" value="InterPro"/>
</dbReference>
<dbReference type="PANTHER" id="PTHR10527">
    <property type="entry name" value="IMPORTIN BETA"/>
    <property type="match status" value="1"/>
</dbReference>
<keyword evidence="5" id="KW-0653">Protein transport</keyword>
<dbReference type="WBParaSite" id="maker-unitig_23235-snap-gene-0.2-mRNA-1">
    <property type="protein sequence ID" value="maker-unitig_23235-snap-gene-0.2-mRNA-1"/>
    <property type="gene ID" value="maker-unitig_23235-snap-gene-0.2"/>
</dbReference>
<evidence type="ECO:0000256" key="5">
    <source>
        <dbReference type="ARBA" id="ARBA00022927"/>
    </source>
</evidence>
<keyword evidence="4" id="KW-0677">Repeat</keyword>
<dbReference type="AlphaFoldDB" id="A0A1I8F757"/>
<evidence type="ECO:0000256" key="3">
    <source>
        <dbReference type="ARBA" id="ARBA00022490"/>
    </source>
</evidence>
<dbReference type="Proteomes" id="UP000095280">
    <property type="component" value="Unplaced"/>
</dbReference>
<sequence length="480" mass="52409">MKYSESDAEALELENREDAHIPDRERATSGLGFTGPGRRRLSQHLHDCAAGGGGGIRRRCRRLRRAGAAAADLLLLAESGDADDSGGGGDDILSSWNLRKCSAAALDVLANVFRDELLEHLLPILKDTLLSERWDVKESGILILGAVAEGCLQGVTAYLPELFRLLLTCLQARQASGPLHHLLDSVPLCSLDCDSTARAVPEAAAIRIASIEFWTLINEGRLFRVRHARRGNVQRSGALPGAILCRLWCSLFSDISIRTCSYCTMPSAHWLTLLAPISNQEAFVQLLMPRLFQKWESLNDDDKDLFPLLECLSSLATALGGLASCPTAGPCSRDRCVRLVETTLRQQQLHFQNPEANEAPDKDFHDSQPGLAQRSCRRPGLGDSATGAGLANSRPALNHCMQDSQPIVKAERLRTARDLSKACFDQLRPAVGNFLMVLAANLNPVNISVCNNAIWAIGEISIRLGSRIKPYVEKIIDPLD</sequence>